<reference evidence="1" key="1">
    <citation type="submission" date="2018-05" db="EMBL/GenBank/DDBJ databases">
        <authorList>
            <person name="Lanie J.A."/>
            <person name="Ng W.-L."/>
            <person name="Kazmierczak K.M."/>
            <person name="Andrzejewski T.M."/>
            <person name="Davidsen T.M."/>
            <person name="Wayne K.J."/>
            <person name="Tettelin H."/>
            <person name="Glass J.I."/>
            <person name="Rusch D."/>
            <person name="Podicherti R."/>
            <person name="Tsui H.-C.T."/>
            <person name="Winkler M.E."/>
        </authorList>
    </citation>
    <scope>NUCLEOTIDE SEQUENCE</scope>
</reference>
<sequence>GSNRRMVYRTAQGQPPFGGGTAKMYGSNKIPAFLSVEGSEDTGIEMLFFWNTKKELTGCVLNVACPSQVRESARYLSSDYWGKVRMEMKKRHGKKVFVLPWCGAAGDQSPHVQYRKGAEARMRKLRGDLAADEVIARRIVKAVDIALPAVKKDIRTEVPFDHHVETLKLPRRLVTRSEKEWAQAKVGSVLAKAADKRTSAEESHRRWNQHVLDRFNEQKTHPKFEMELHVLRLGDVAVATNPFELFLDFGMRMKTRCKAPQTFIVQLACSSGWYLPTLKAANGGGYSAIIQSNLVGPEGG</sequence>
<feature type="non-terminal residue" evidence="1">
    <location>
        <position position="300"/>
    </location>
</feature>
<organism evidence="1">
    <name type="scientific">marine metagenome</name>
    <dbReference type="NCBI Taxonomy" id="408172"/>
    <lineage>
        <taxon>unclassified sequences</taxon>
        <taxon>metagenomes</taxon>
        <taxon>ecological metagenomes</taxon>
    </lineage>
</organism>
<accession>A0A382TPS7</accession>
<dbReference type="AlphaFoldDB" id="A0A382TPS7"/>
<dbReference type="EMBL" id="UINC01138051">
    <property type="protein sequence ID" value="SVD23762.1"/>
    <property type="molecule type" value="Genomic_DNA"/>
</dbReference>
<gene>
    <name evidence="1" type="ORF">METZ01_LOCUS376616</name>
</gene>
<evidence type="ECO:0000313" key="1">
    <source>
        <dbReference type="EMBL" id="SVD23762.1"/>
    </source>
</evidence>
<name>A0A382TPS7_9ZZZZ</name>
<proteinExistence type="predicted"/>
<protein>
    <submittedName>
        <fullName evidence="1">Uncharacterized protein</fullName>
    </submittedName>
</protein>
<feature type="non-terminal residue" evidence="1">
    <location>
        <position position="1"/>
    </location>
</feature>